<sequence>MRTLVAIIVLVHGALALATEPPEDSHALGIEEGNRVTLERGDYIPRPLDDRTPLIVRLGEVSPVDDGFSYQFHFIGFEPGEYRLADYLMHPDGSPATELGERTFTVGTILPNDHDGSLTEFVPSTVPWFGGYRILLIALGIVWILGWIALAWFGRRKRTVEDEVTAAAEPDLAEQLRPYVEQAAAGELNSRGQAELERLLTAYWRDRLKLPQQRMASELAALRKHPEAGGLIQALERWLHHPDGASDDEIESLLAPYRTSGKEAIP</sequence>
<keyword evidence="1" id="KW-0472">Membrane</keyword>
<feature type="transmembrane region" description="Helical" evidence="1">
    <location>
        <begin position="132"/>
        <end position="153"/>
    </location>
</feature>
<name>A0A934R9J9_9BACT</name>
<reference evidence="3" key="1">
    <citation type="submission" date="2021-01" db="EMBL/GenBank/DDBJ databases">
        <title>Modified the classification status of verrucomicrobia.</title>
        <authorList>
            <person name="Feng X."/>
        </authorList>
    </citation>
    <scope>NUCLEOTIDE SEQUENCE</scope>
    <source>
        <strain evidence="3">KCTC 22201</strain>
    </source>
</reference>
<evidence type="ECO:0000313" key="4">
    <source>
        <dbReference type="Proteomes" id="UP000658278"/>
    </source>
</evidence>
<keyword evidence="4" id="KW-1185">Reference proteome</keyword>
<accession>A0A934R9J9</accession>
<keyword evidence="2" id="KW-0732">Signal</keyword>
<evidence type="ECO:0000256" key="2">
    <source>
        <dbReference type="SAM" id="SignalP"/>
    </source>
</evidence>
<evidence type="ECO:0000256" key="1">
    <source>
        <dbReference type="SAM" id="Phobius"/>
    </source>
</evidence>
<comment type="caution">
    <text evidence="3">The sequence shown here is derived from an EMBL/GenBank/DDBJ whole genome shotgun (WGS) entry which is preliminary data.</text>
</comment>
<protein>
    <recommendedName>
        <fullName evidence="5">Protein BatD</fullName>
    </recommendedName>
</protein>
<keyword evidence="1" id="KW-1133">Transmembrane helix</keyword>
<organism evidence="3 4">
    <name type="scientific">Haloferula rosea</name>
    <dbReference type="NCBI Taxonomy" id="490093"/>
    <lineage>
        <taxon>Bacteria</taxon>
        <taxon>Pseudomonadati</taxon>
        <taxon>Verrucomicrobiota</taxon>
        <taxon>Verrucomicrobiia</taxon>
        <taxon>Verrucomicrobiales</taxon>
        <taxon>Verrucomicrobiaceae</taxon>
        <taxon>Haloferula</taxon>
    </lineage>
</organism>
<evidence type="ECO:0008006" key="5">
    <source>
        <dbReference type="Google" id="ProtNLM"/>
    </source>
</evidence>
<keyword evidence="1" id="KW-0812">Transmembrane</keyword>
<dbReference type="AlphaFoldDB" id="A0A934R9J9"/>
<evidence type="ECO:0000313" key="3">
    <source>
        <dbReference type="EMBL" id="MBK1825703.1"/>
    </source>
</evidence>
<dbReference type="RefSeq" id="WP_200275626.1">
    <property type="nucleotide sequence ID" value="NZ_JAENII010000001.1"/>
</dbReference>
<dbReference type="EMBL" id="JAENII010000001">
    <property type="protein sequence ID" value="MBK1825703.1"/>
    <property type="molecule type" value="Genomic_DNA"/>
</dbReference>
<feature type="chain" id="PRO_5036874490" description="Protein BatD" evidence="2">
    <location>
        <begin position="19"/>
        <end position="266"/>
    </location>
</feature>
<dbReference type="Proteomes" id="UP000658278">
    <property type="component" value="Unassembled WGS sequence"/>
</dbReference>
<feature type="signal peptide" evidence="2">
    <location>
        <begin position="1"/>
        <end position="18"/>
    </location>
</feature>
<proteinExistence type="predicted"/>
<gene>
    <name evidence="3" type="ORF">JIN81_01620</name>
</gene>